<dbReference type="CDD" id="cd02440">
    <property type="entry name" value="AdoMet_MTases"/>
    <property type="match status" value="1"/>
</dbReference>
<sequence>MSSADKKRWDEKYKNNPAPIKIVEVVKVYAKEASGTKALDIACGKGRNSRFLAQEGFEVDALDISEVAIESLEGVENIKAQMVDFDTYTLKENAYDLIVCTYFLERKLFPQITVALNEGGLLIFETFMHSDENTKVPSNRAFLLEQGELEEYFSKDYKIIELKEFMDEGICGDKSMKVSLVARKK</sequence>
<dbReference type="Pfam" id="PF03848">
    <property type="entry name" value="TehB"/>
    <property type="match status" value="1"/>
</dbReference>
<dbReference type="Gene3D" id="3.40.50.150">
    <property type="entry name" value="Vaccinia Virus protein VP39"/>
    <property type="match status" value="1"/>
</dbReference>
<evidence type="ECO:0000313" key="2">
    <source>
        <dbReference type="EMBL" id="CAA6800299.1"/>
    </source>
</evidence>
<name>A0A6S6SBG6_9BACT</name>
<dbReference type="InterPro" id="IPR015985">
    <property type="entry name" value="TehB-like_dom"/>
</dbReference>
<organism evidence="2">
    <name type="scientific">uncultured Sulfurovum sp</name>
    <dbReference type="NCBI Taxonomy" id="269237"/>
    <lineage>
        <taxon>Bacteria</taxon>
        <taxon>Pseudomonadati</taxon>
        <taxon>Campylobacterota</taxon>
        <taxon>Epsilonproteobacteria</taxon>
        <taxon>Campylobacterales</taxon>
        <taxon>Sulfurovaceae</taxon>
        <taxon>Sulfurovum</taxon>
        <taxon>environmental samples</taxon>
    </lineage>
</organism>
<accession>A0A6S6SBG6</accession>
<dbReference type="InterPro" id="IPR029063">
    <property type="entry name" value="SAM-dependent_MTases_sf"/>
</dbReference>
<gene>
    <name evidence="2" type="ORF">HELGO_WM12230</name>
</gene>
<dbReference type="EMBL" id="CACVAP010000030">
    <property type="protein sequence ID" value="CAA6800299.1"/>
    <property type="molecule type" value="Genomic_DNA"/>
</dbReference>
<feature type="domain" description="Tellurite resistance methyltransferase TehB-like" evidence="1">
    <location>
        <begin position="5"/>
        <end position="168"/>
    </location>
</feature>
<evidence type="ECO:0000259" key="1">
    <source>
        <dbReference type="Pfam" id="PF03848"/>
    </source>
</evidence>
<dbReference type="AlphaFoldDB" id="A0A6S6SBG6"/>
<dbReference type="SUPFAM" id="SSF53335">
    <property type="entry name" value="S-adenosyl-L-methionine-dependent methyltransferases"/>
    <property type="match status" value="1"/>
</dbReference>
<proteinExistence type="predicted"/>
<dbReference type="PANTHER" id="PTHR43861">
    <property type="entry name" value="TRANS-ACONITATE 2-METHYLTRANSFERASE-RELATED"/>
    <property type="match status" value="1"/>
</dbReference>
<protein>
    <submittedName>
        <fullName evidence="2">Tellurite resistance protein-related protein</fullName>
    </submittedName>
</protein>
<reference evidence="2" key="1">
    <citation type="submission" date="2020-01" db="EMBL/GenBank/DDBJ databases">
        <authorList>
            <person name="Meier V. D."/>
            <person name="Meier V D."/>
        </authorList>
    </citation>
    <scope>NUCLEOTIDE SEQUENCE</scope>
    <source>
        <strain evidence="2">HLG_WM_MAG_06</strain>
    </source>
</reference>